<feature type="transmembrane region" description="Helical" evidence="1">
    <location>
        <begin position="108"/>
        <end position="132"/>
    </location>
</feature>
<organism evidence="2 3">
    <name type="scientific">Vagococcus fluvialis bH819</name>
    <dbReference type="NCBI Taxonomy" id="1255619"/>
    <lineage>
        <taxon>Bacteria</taxon>
        <taxon>Bacillati</taxon>
        <taxon>Bacillota</taxon>
        <taxon>Bacilli</taxon>
        <taxon>Lactobacillales</taxon>
        <taxon>Enterococcaceae</taxon>
        <taxon>Vagococcus</taxon>
    </lineage>
</organism>
<name>A0A1X6WNX7_9ENTE</name>
<gene>
    <name evidence="2" type="ORF">FM121_07905</name>
</gene>
<feature type="transmembrane region" description="Helical" evidence="1">
    <location>
        <begin position="59"/>
        <end position="87"/>
    </location>
</feature>
<proteinExistence type="predicted"/>
<keyword evidence="3" id="KW-1185">Reference proteome</keyword>
<evidence type="ECO:0000313" key="3">
    <source>
        <dbReference type="Proteomes" id="UP000195918"/>
    </source>
</evidence>
<dbReference type="EMBL" id="FWFD01000011">
    <property type="protein sequence ID" value="SLM85995.1"/>
    <property type="molecule type" value="Genomic_DNA"/>
</dbReference>
<protein>
    <submittedName>
        <fullName evidence="2">Uncharacterized protein</fullName>
    </submittedName>
</protein>
<feature type="transmembrane region" description="Helical" evidence="1">
    <location>
        <begin position="21"/>
        <end position="39"/>
    </location>
</feature>
<keyword evidence="1" id="KW-1133">Transmembrane helix</keyword>
<accession>A0A1X6WNX7</accession>
<keyword evidence="1" id="KW-0812">Transmembrane</keyword>
<dbReference type="AlphaFoldDB" id="A0A1X6WNX7"/>
<keyword evidence="1" id="KW-0472">Membrane</keyword>
<sequence length="248" mass="29703">MLESIITKTSELIAYIEPYKLDIVLTVLVATFTIILALGEDVKNKYYQKKYLLTCYLLLYVLSNVLGANIIWILFSFIFLILPLSTLNLSYSNNKNNFLEQELSTIQYWIYHTLYWIFIVEWYILLLCILITSFTPNLYIKTLIILVFSIIHLYRNSKDILGVQPFSTTRDQIVKQMNQFNKQFYTIKEAENEHRKGKEDIRFYLLGFIIYAEDRDYFERNGHNTNFKRLFEQKFDVTFNIFNIIKKF</sequence>
<dbReference type="RefSeq" id="WP_086951634.1">
    <property type="nucleotide sequence ID" value="NZ_FWFD01000011.1"/>
</dbReference>
<feature type="transmembrane region" description="Helical" evidence="1">
    <location>
        <begin position="138"/>
        <end position="154"/>
    </location>
</feature>
<dbReference type="Proteomes" id="UP000195918">
    <property type="component" value="Unassembled WGS sequence"/>
</dbReference>
<evidence type="ECO:0000313" key="2">
    <source>
        <dbReference type="EMBL" id="SLM85995.1"/>
    </source>
</evidence>
<evidence type="ECO:0000256" key="1">
    <source>
        <dbReference type="SAM" id="Phobius"/>
    </source>
</evidence>
<reference evidence="3" key="1">
    <citation type="submission" date="2017-02" db="EMBL/GenBank/DDBJ databases">
        <authorList>
            <person name="Dridi B."/>
        </authorList>
    </citation>
    <scope>NUCLEOTIDE SEQUENCE [LARGE SCALE GENOMIC DNA]</scope>
    <source>
        <strain evidence="3">bH819</strain>
    </source>
</reference>